<feature type="transmembrane region" description="Helical" evidence="7">
    <location>
        <begin position="84"/>
        <end position="107"/>
    </location>
</feature>
<dbReference type="GO" id="GO:0005886">
    <property type="term" value="C:plasma membrane"/>
    <property type="evidence" value="ECO:0007669"/>
    <property type="project" value="UniProtKB-SubCell"/>
</dbReference>
<evidence type="ECO:0000256" key="7">
    <source>
        <dbReference type="SAM" id="Phobius"/>
    </source>
</evidence>
<dbReference type="AlphaFoldDB" id="A0A412Z1A9"/>
<evidence type="ECO:0000256" key="2">
    <source>
        <dbReference type="ARBA" id="ARBA00006386"/>
    </source>
</evidence>
<keyword evidence="6 7" id="KW-0472">Membrane</keyword>
<evidence type="ECO:0008006" key="10">
    <source>
        <dbReference type="Google" id="ProtNLM"/>
    </source>
</evidence>
<organism evidence="8 9">
    <name type="scientific">Enterocloster bolteae</name>
    <dbReference type="NCBI Taxonomy" id="208479"/>
    <lineage>
        <taxon>Bacteria</taxon>
        <taxon>Bacillati</taxon>
        <taxon>Bacillota</taxon>
        <taxon>Clostridia</taxon>
        <taxon>Lachnospirales</taxon>
        <taxon>Lachnospiraceae</taxon>
        <taxon>Enterocloster</taxon>
    </lineage>
</organism>
<dbReference type="RefSeq" id="WP_118019255.1">
    <property type="nucleotide sequence ID" value="NZ_CAUHGS010000009.1"/>
</dbReference>
<evidence type="ECO:0000256" key="6">
    <source>
        <dbReference type="ARBA" id="ARBA00023136"/>
    </source>
</evidence>
<proteinExistence type="inferred from homology"/>
<evidence type="ECO:0000256" key="5">
    <source>
        <dbReference type="ARBA" id="ARBA00022989"/>
    </source>
</evidence>
<dbReference type="EMBL" id="QRZM01000009">
    <property type="protein sequence ID" value="RGV73786.1"/>
    <property type="molecule type" value="Genomic_DNA"/>
</dbReference>
<reference evidence="8 9" key="1">
    <citation type="submission" date="2018-08" db="EMBL/GenBank/DDBJ databases">
        <title>A genome reference for cultivated species of the human gut microbiota.</title>
        <authorList>
            <person name="Zou Y."/>
            <person name="Xue W."/>
            <person name="Luo G."/>
        </authorList>
    </citation>
    <scope>NUCLEOTIDE SEQUENCE [LARGE SCALE GENOMIC DNA]</scope>
    <source>
        <strain evidence="8 9">AF14-18</strain>
    </source>
</reference>
<evidence type="ECO:0000313" key="9">
    <source>
        <dbReference type="Proteomes" id="UP000284543"/>
    </source>
</evidence>
<comment type="similarity">
    <text evidence="2">Belongs to the UPF0718 family.</text>
</comment>
<sequence>MKHKVIKAETMGPWKAAAAAYLAVFIFIPERSGEIGACACTGLGQFIWNLVPVFLCVGLLDVWIERDKMIKMMGDSSGLSGMGISLLLGMLTAVPVYALLPIAGLLLKKGGRISNVLIFLCSSVSIRIPLLLFEISSLGIRFAACRFVLNLAVVFVISFLVERLLSERDRQDIRRRNQINQV</sequence>
<evidence type="ECO:0000256" key="4">
    <source>
        <dbReference type="ARBA" id="ARBA00022692"/>
    </source>
</evidence>
<gene>
    <name evidence="8" type="ORF">DWW02_20645</name>
</gene>
<feature type="transmembrane region" description="Helical" evidence="7">
    <location>
        <begin position="113"/>
        <end position="133"/>
    </location>
</feature>
<dbReference type="InterPro" id="IPR005524">
    <property type="entry name" value="DUF318"/>
</dbReference>
<dbReference type="Pfam" id="PF03773">
    <property type="entry name" value="ArsP_1"/>
    <property type="match status" value="1"/>
</dbReference>
<feature type="transmembrane region" description="Helical" evidence="7">
    <location>
        <begin position="46"/>
        <end position="64"/>
    </location>
</feature>
<feature type="transmembrane region" description="Helical" evidence="7">
    <location>
        <begin position="140"/>
        <end position="161"/>
    </location>
</feature>
<protein>
    <recommendedName>
        <fullName evidence="10">Permease</fullName>
    </recommendedName>
</protein>
<evidence type="ECO:0000256" key="1">
    <source>
        <dbReference type="ARBA" id="ARBA00004651"/>
    </source>
</evidence>
<comment type="subcellular location">
    <subcellularLocation>
        <location evidence="1">Cell membrane</location>
        <topology evidence="1">Multi-pass membrane protein</topology>
    </subcellularLocation>
</comment>
<evidence type="ECO:0000256" key="3">
    <source>
        <dbReference type="ARBA" id="ARBA00022475"/>
    </source>
</evidence>
<evidence type="ECO:0000313" key="8">
    <source>
        <dbReference type="EMBL" id="RGV73786.1"/>
    </source>
</evidence>
<accession>A0A412Z1A9</accession>
<keyword evidence="4 7" id="KW-0812">Transmembrane</keyword>
<comment type="caution">
    <text evidence="8">The sequence shown here is derived from an EMBL/GenBank/DDBJ whole genome shotgun (WGS) entry which is preliminary data.</text>
</comment>
<keyword evidence="5 7" id="KW-1133">Transmembrane helix</keyword>
<dbReference type="Proteomes" id="UP000284543">
    <property type="component" value="Unassembled WGS sequence"/>
</dbReference>
<keyword evidence="3" id="KW-1003">Cell membrane</keyword>
<name>A0A412Z1A9_9FIRM</name>